<feature type="transmembrane region" description="Helical" evidence="10">
    <location>
        <begin position="128"/>
        <end position="146"/>
    </location>
</feature>
<feature type="transmembrane region" description="Helical" evidence="10">
    <location>
        <begin position="43"/>
        <end position="63"/>
    </location>
</feature>
<feature type="transmembrane region" description="Helical" evidence="10">
    <location>
        <begin position="205"/>
        <end position="225"/>
    </location>
</feature>
<reference evidence="12 13" key="1">
    <citation type="submission" date="2018-06" db="EMBL/GenBank/DDBJ databases">
        <title>Genomic Encyclopedia of Archaeal and Bacterial Type Strains, Phase II (KMG-II): from individual species to whole genera.</title>
        <authorList>
            <person name="Goeker M."/>
        </authorList>
    </citation>
    <scope>NUCLEOTIDE SEQUENCE [LARGE SCALE GENOMIC DNA]</scope>
    <source>
        <strain evidence="12 13">ATCC BAA-1881</strain>
    </source>
</reference>
<dbReference type="Pfam" id="PF00999">
    <property type="entry name" value="Na_H_Exchanger"/>
    <property type="match status" value="1"/>
</dbReference>
<feature type="transmembrane region" description="Helical" evidence="10">
    <location>
        <begin position="100"/>
        <end position="122"/>
    </location>
</feature>
<dbReference type="Gene3D" id="1.20.1530.20">
    <property type="match status" value="1"/>
</dbReference>
<feature type="transmembrane region" description="Helical" evidence="10">
    <location>
        <begin position="292"/>
        <end position="325"/>
    </location>
</feature>
<sequence length="514" mass="55516">MGVTGLSELSTESLVTILALVGSVIIIAALLSGLIERSGFPQIAVFLLMGAIIGPAGLGVFDVTLTSPILHIVATLSLVLVLFTDAIALDLEEVRRSSRLTLLILGPGTLLTAALVALLAWAFLHLSIPASILIGAALASTDPVLLRGFLRLGNVPSNVKQGLRLESGLNDIVLLPIVLVAMTFLQEKAPQTASEWARIALDLFVLGPGAGILIGVCGVATMAVIRRNIGIRREYESLYSLGIAFTAYAAAEAVHGSGFLAAFAAGFVIAALDVEMCDCFLEYGETTAELTLLFTFVLFGTSLIWSGLTILSLPLILFTICALLVRPFSLLLSLVRERMTRKERLLISWFGPRGLSSLLLVLLPVFSGISAGEQLFEITSVVVLLSILVHGGSSSFIVRRNSHTRDTQPPHVPEEASEQPASTKQVVEFMPREQAQIAMKRGKQAIPDRLTLDEIQRLQKHGKNIYLIDARKTRSYEKSDVRAKGSLRIDPDHAVEQVRQLNLPLTAWLIPYCT</sequence>
<dbReference type="PANTHER" id="PTHR32507">
    <property type="entry name" value="NA(+)/H(+) ANTIPORTER 1"/>
    <property type="match status" value="1"/>
</dbReference>
<comment type="subcellular location">
    <subcellularLocation>
        <location evidence="1">Cell membrane</location>
        <topology evidence="1">Multi-pass membrane protein</topology>
    </subcellularLocation>
</comment>
<feature type="transmembrane region" description="Helical" evidence="10">
    <location>
        <begin position="245"/>
        <end position="272"/>
    </location>
</feature>
<evidence type="ECO:0000256" key="7">
    <source>
        <dbReference type="ARBA" id="ARBA00023065"/>
    </source>
</evidence>
<feature type="compositionally biased region" description="Basic and acidic residues" evidence="9">
    <location>
        <begin position="403"/>
        <end position="414"/>
    </location>
</feature>
<comment type="caution">
    <text evidence="12">The sequence shown here is derived from an EMBL/GenBank/DDBJ whole genome shotgun (WGS) entry which is preliminary data.</text>
</comment>
<feature type="transmembrane region" description="Helical" evidence="10">
    <location>
        <begin position="346"/>
        <end position="366"/>
    </location>
</feature>
<dbReference type="GO" id="GO:0015297">
    <property type="term" value="F:antiporter activity"/>
    <property type="evidence" value="ECO:0007669"/>
    <property type="project" value="UniProtKB-KW"/>
</dbReference>
<keyword evidence="5 10" id="KW-0812">Transmembrane</keyword>
<dbReference type="AlphaFoldDB" id="A0A326U608"/>
<evidence type="ECO:0000259" key="11">
    <source>
        <dbReference type="Pfam" id="PF00999"/>
    </source>
</evidence>
<keyword evidence="6 10" id="KW-1133">Transmembrane helix</keyword>
<evidence type="ECO:0000313" key="12">
    <source>
        <dbReference type="EMBL" id="PZW27408.1"/>
    </source>
</evidence>
<dbReference type="PANTHER" id="PTHR32507:SF8">
    <property type="entry name" value="CNH1P"/>
    <property type="match status" value="1"/>
</dbReference>
<evidence type="ECO:0000256" key="10">
    <source>
        <dbReference type="SAM" id="Phobius"/>
    </source>
</evidence>
<evidence type="ECO:0000256" key="3">
    <source>
        <dbReference type="ARBA" id="ARBA00022449"/>
    </source>
</evidence>
<evidence type="ECO:0000256" key="9">
    <source>
        <dbReference type="SAM" id="MobiDB-lite"/>
    </source>
</evidence>
<dbReference type="GO" id="GO:1902600">
    <property type="term" value="P:proton transmembrane transport"/>
    <property type="evidence" value="ECO:0007669"/>
    <property type="project" value="InterPro"/>
</dbReference>
<proteinExistence type="predicted"/>
<keyword evidence="2" id="KW-0813">Transport</keyword>
<organism evidence="12 13">
    <name type="scientific">Thermosporothrix hazakensis</name>
    <dbReference type="NCBI Taxonomy" id="644383"/>
    <lineage>
        <taxon>Bacteria</taxon>
        <taxon>Bacillati</taxon>
        <taxon>Chloroflexota</taxon>
        <taxon>Ktedonobacteria</taxon>
        <taxon>Ktedonobacterales</taxon>
        <taxon>Thermosporotrichaceae</taxon>
        <taxon>Thermosporothrix</taxon>
    </lineage>
</organism>
<evidence type="ECO:0000256" key="4">
    <source>
        <dbReference type="ARBA" id="ARBA00022475"/>
    </source>
</evidence>
<evidence type="ECO:0000256" key="8">
    <source>
        <dbReference type="ARBA" id="ARBA00023136"/>
    </source>
</evidence>
<evidence type="ECO:0000256" key="6">
    <source>
        <dbReference type="ARBA" id="ARBA00022989"/>
    </source>
</evidence>
<feature type="region of interest" description="Disordered" evidence="9">
    <location>
        <begin position="403"/>
        <end position="423"/>
    </location>
</feature>
<feature type="transmembrane region" description="Helical" evidence="10">
    <location>
        <begin position="378"/>
        <end position="398"/>
    </location>
</feature>
<evidence type="ECO:0000256" key="1">
    <source>
        <dbReference type="ARBA" id="ARBA00004651"/>
    </source>
</evidence>
<evidence type="ECO:0000256" key="2">
    <source>
        <dbReference type="ARBA" id="ARBA00022448"/>
    </source>
</evidence>
<dbReference type="EMBL" id="QKUF01000012">
    <property type="protein sequence ID" value="PZW27408.1"/>
    <property type="molecule type" value="Genomic_DNA"/>
</dbReference>
<protein>
    <submittedName>
        <fullName evidence="12">Sodium/proton antiporter (CPA1 family)</fullName>
    </submittedName>
</protein>
<feature type="transmembrane region" description="Helical" evidence="10">
    <location>
        <begin position="69"/>
        <end position="88"/>
    </location>
</feature>
<keyword evidence="4" id="KW-1003">Cell membrane</keyword>
<feature type="transmembrane region" description="Helical" evidence="10">
    <location>
        <begin position="13"/>
        <end position="31"/>
    </location>
</feature>
<dbReference type="InterPro" id="IPR038770">
    <property type="entry name" value="Na+/solute_symporter_sf"/>
</dbReference>
<keyword evidence="13" id="KW-1185">Reference proteome</keyword>
<dbReference type="InterPro" id="IPR006153">
    <property type="entry name" value="Cation/H_exchanger_TM"/>
</dbReference>
<dbReference type="Proteomes" id="UP000248806">
    <property type="component" value="Unassembled WGS sequence"/>
</dbReference>
<keyword evidence="8 10" id="KW-0472">Membrane</keyword>
<evidence type="ECO:0000256" key="5">
    <source>
        <dbReference type="ARBA" id="ARBA00022692"/>
    </source>
</evidence>
<dbReference type="GO" id="GO:0005886">
    <property type="term" value="C:plasma membrane"/>
    <property type="evidence" value="ECO:0007669"/>
    <property type="project" value="UniProtKB-SubCell"/>
</dbReference>
<keyword evidence="3" id="KW-0050">Antiport</keyword>
<accession>A0A326U608</accession>
<name>A0A326U608_THEHA</name>
<keyword evidence="7" id="KW-0406">Ion transport</keyword>
<feature type="domain" description="Cation/H+ exchanger transmembrane" evidence="11">
    <location>
        <begin position="27"/>
        <end position="399"/>
    </location>
</feature>
<gene>
    <name evidence="12" type="ORF">EI42_03494</name>
</gene>
<feature type="transmembrane region" description="Helical" evidence="10">
    <location>
        <begin position="167"/>
        <end position="185"/>
    </location>
</feature>
<evidence type="ECO:0000313" key="13">
    <source>
        <dbReference type="Proteomes" id="UP000248806"/>
    </source>
</evidence>